<comment type="pathway">
    <text evidence="2">Secondary metabolite biosynthesis.</text>
</comment>
<keyword evidence="5 9" id="KW-0479">Metal-binding</keyword>
<evidence type="ECO:0000256" key="7">
    <source>
        <dbReference type="ARBA" id="ARBA00023004"/>
    </source>
</evidence>
<feature type="transmembrane region" description="Helical" evidence="11">
    <location>
        <begin position="6"/>
        <end position="25"/>
    </location>
</feature>
<keyword evidence="4 9" id="KW-0349">Heme</keyword>
<evidence type="ECO:0000256" key="9">
    <source>
        <dbReference type="PIRSR" id="PIRSR602401-1"/>
    </source>
</evidence>
<dbReference type="SUPFAM" id="SSF48264">
    <property type="entry name" value="Cytochrome P450"/>
    <property type="match status" value="1"/>
</dbReference>
<dbReference type="PRINTS" id="PR00463">
    <property type="entry name" value="EP450I"/>
</dbReference>
<evidence type="ECO:0000256" key="3">
    <source>
        <dbReference type="ARBA" id="ARBA00010617"/>
    </source>
</evidence>
<evidence type="ECO:0008006" key="14">
    <source>
        <dbReference type="Google" id="ProtNLM"/>
    </source>
</evidence>
<keyword evidence="13" id="KW-1185">Reference proteome</keyword>
<keyword evidence="11" id="KW-0472">Membrane</keyword>
<evidence type="ECO:0000256" key="5">
    <source>
        <dbReference type="ARBA" id="ARBA00022723"/>
    </source>
</evidence>
<dbReference type="GO" id="GO:0016705">
    <property type="term" value="F:oxidoreductase activity, acting on paired donors, with incorporation or reduction of molecular oxygen"/>
    <property type="evidence" value="ECO:0007669"/>
    <property type="project" value="InterPro"/>
</dbReference>
<dbReference type="Proteomes" id="UP000053989">
    <property type="component" value="Unassembled WGS sequence"/>
</dbReference>
<dbReference type="GO" id="GO:0020037">
    <property type="term" value="F:heme binding"/>
    <property type="evidence" value="ECO:0007669"/>
    <property type="project" value="InterPro"/>
</dbReference>
<sequence>MSAFIAGAGSTTSALGVFMLAMILYPEVQAKAQEEIDRVVGHDRLPDFCDRDDLPYVEAILMETLRWYPVVPLGVPHATTKDDVFDGMYIPRGSTVIINVWGMCRDETKFSDPARFKPERHLTADGFVESASSPVFGLGRRFCPGRYVAVQGIWVAMACILATLHITNAKDERGNPVAVVPEFMTGLTLEPKPFLCSIEARSPRAENLIHESGVYE</sequence>
<comment type="cofactor">
    <cofactor evidence="1 9">
        <name>heme</name>
        <dbReference type="ChEBI" id="CHEBI:30413"/>
    </cofactor>
</comment>
<dbReference type="Pfam" id="PF00067">
    <property type="entry name" value="p450"/>
    <property type="match status" value="1"/>
</dbReference>
<gene>
    <name evidence="12" type="ORF">SCLCIDRAFT_1217951</name>
</gene>
<evidence type="ECO:0000256" key="8">
    <source>
        <dbReference type="ARBA" id="ARBA00023033"/>
    </source>
</evidence>
<dbReference type="InterPro" id="IPR036396">
    <property type="entry name" value="Cyt_P450_sf"/>
</dbReference>
<evidence type="ECO:0000313" key="13">
    <source>
        <dbReference type="Proteomes" id="UP000053989"/>
    </source>
</evidence>
<reference evidence="12 13" key="1">
    <citation type="submission" date="2014-04" db="EMBL/GenBank/DDBJ databases">
        <authorList>
            <consortium name="DOE Joint Genome Institute"/>
            <person name="Kuo A."/>
            <person name="Kohler A."/>
            <person name="Nagy L.G."/>
            <person name="Floudas D."/>
            <person name="Copeland A."/>
            <person name="Barry K.W."/>
            <person name="Cichocki N."/>
            <person name="Veneault-Fourrey C."/>
            <person name="LaButti K."/>
            <person name="Lindquist E.A."/>
            <person name="Lipzen A."/>
            <person name="Lundell T."/>
            <person name="Morin E."/>
            <person name="Murat C."/>
            <person name="Sun H."/>
            <person name="Tunlid A."/>
            <person name="Henrissat B."/>
            <person name="Grigoriev I.V."/>
            <person name="Hibbett D.S."/>
            <person name="Martin F."/>
            <person name="Nordberg H.P."/>
            <person name="Cantor M.N."/>
            <person name="Hua S.X."/>
        </authorList>
    </citation>
    <scope>NUCLEOTIDE SEQUENCE [LARGE SCALE GENOMIC DNA]</scope>
    <source>
        <strain evidence="12 13">Foug A</strain>
    </source>
</reference>
<evidence type="ECO:0000256" key="11">
    <source>
        <dbReference type="SAM" id="Phobius"/>
    </source>
</evidence>
<evidence type="ECO:0000256" key="10">
    <source>
        <dbReference type="RuleBase" id="RU000461"/>
    </source>
</evidence>
<dbReference type="GO" id="GO:0004497">
    <property type="term" value="F:monooxygenase activity"/>
    <property type="evidence" value="ECO:0007669"/>
    <property type="project" value="UniProtKB-KW"/>
</dbReference>
<evidence type="ECO:0000256" key="6">
    <source>
        <dbReference type="ARBA" id="ARBA00023002"/>
    </source>
</evidence>
<dbReference type="PANTHER" id="PTHR46300:SF5">
    <property type="entry name" value="CYTOCHROME P450"/>
    <property type="match status" value="1"/>
</dbReference>
<reference evidence="13" key="2">
    <citation type="submission" date="2015-01" db="EMBL/GenBank/DDBJ databases">
        <title>Evolutionary Origins and Diversification of the Mycorrhizal Mutualists.</title>
        <authorList>
            <consortium name="DOE Joint Genome Institute"/>
            <consortium name="Mycorrhizal Genomics Consortium"/>
            <person name="Kohler A."/>
            <person name="Kuo A."/>
            <person name="Nagy L.G."/>
            <person name="Floudas D."/>
            <person name="Copeland A."/>
            <person name="Barry K.W."/>
            <person name="Cichocki N."/>
            <person name="Veneault-Fourrey C."/>
            <person name="LaButti K."/>
            <person name="Lindquist E.A."/>
            <person name="Lipzen A."/>
            <person name="Lundell T."/>
            <person name="Morin E."/>
            <person name="Murat C."/>
            <person name="Riley R."/>
            <person name="Ohm R."/>
            <person name="Sun H."/>
            <person name="Tunlid A."/>
            <person name="Henrissat B."/>
            <person name="Grigoriev I.V."/>
            <person name="Hibbett D.S."/>
            <person name="Martin F."/>
        </authorList>
    </citation>
    <scope>NUCLEOTIDE SEQUENCE [LARGE SCALE GENOMIC DNA]</scope>
    <source>
        <strain evidence="13">Foug A</strain>
    </source>
</reference>
<dbReference type="InterPro" id="IPR001128">
    <property type="entry name" value="Cyt_P450"/>
</dbReference>
<protein>
    <recommendedName>
        <fullName evidence="14">Cytochrome P450</fullName>
    </recommendedName>
</protein>
<dbReference type="InterPro" id="IPR002401">
    <property type="entry name" value="Cyt_P450_E_grp-I"/>
</dbReference>
<evidence type="ECO:0000313" key="12">
    <source>
        <dbReference type="EMBL" id="KIM59169.1"/>
    </source>
</evidence>
<keyword evidence="8 10" id="KW-0503">Monooxygenase</keyword>
<dbReference type="OrthoDB" id="2789670at2759"/>
<evidence type="ECO:0000256" key="2">
    <source>
        <dbReference type="ARBA" id="ARBA00005179"/>
    </source>
</evidence>
<dbReference type="STRING" id="1036808.A0A0C3DSK3"/>
<dbReference type="InterPro" id="IPR050364">
    <property type="entry name" value="Cytochrome_P450_fung"/>
</dbReference>
<dbReference type="Gene3D" id="1.10.630.10">
    <property type="entry name" value="Cytochrome P450"/>
    <property type="match status" value="1"/>
</dbReference>
<feature type="binding site" description="axial binding residue" evidence="9">
    <location>
        <position position="143"/>
    </location>
    <ligand>
        <name>heme</name>
        <dbReference type="ChEBI" id="CHEBI:30413"/>
    </ligand>
    <ligandPart>
        <name>Fe</name>
        <dbReference type="ChEBI" id="CHEBI:18248"/>
    </ligandPart>
</feature>
<dbReference type="AlphaFoldDB" id="A0A0C3DSK3"/>
<dbReference type="InterPro" id="IPR017972">
    <property type="entry name" value="Cyt_P450_CS"/>
</dbReference>
<feature type="transmembrane region" description="Helical" evidence="11">
    <location>
        <begin position="147"/>
        <end position="166"/>
    </location>
</feature>
<keyword evidence="11" id="KW-1133">Transmembrane helix</keyword>
<keyword evidence="11" id="KW-0812">Transmembrane</keyword>
<dbReference type="PRINTS" id="PR00385">
    <property type="entry name" value="P450"/>
</dbReference>
<comment type="similarity">
    <text evidence="3 10">Belongs to the cytochrome P450 family.</text>
</comment>
<dbReference type="HOGENOM" id="CLU_001570_20_0_1"/>
<dbReference type="EMBL" id="KN822076">
    <property type="protein sequence ID" value="KIM59169.1"/>
    <property type="molecule type" value="Genomic_DNA"/>
</dbReference>
<keyword evidence="7 9" id="KW-0408">Iron</keyword>
<evidence type="ECO:0000256" key="1">
    <source>
        <dbReference type="ARBA" id="ARBA00001971"/>
    </source>
</evidence>
<evidence type="ECO:0000256" key="4">
    <source>
        <dbReference type="ARBA" id="ARBA00022617"/>
    </source>
</evidence>
<organism evidence="12 13">
    <name type="scientific">Scleroderma citrinum Foug A</name>
    <dbReference type="NCBI Taxonomy" id="1036808"/>
    <lineage>
        <taxon>Eukaryota</taxon>
        <taxon>Fungi</taxon>
        <taxon>Dikarya</taxon>
        <taxon>Basidiomycota</taxon>
        <taxon>Agaricomycotina</taxon>
        <taxon>Agaricomycetes</taxon>
        <taxon>Agaricomycetidae</taxon>
        <taxon>Boletales</taxon>
        <taxon>Sclerodermatineae</taxon>
        <taxon>Sclerodermataceae</taxon>
        <taxon>Scleroderma</taxon>
    </lineage>
</organism>
<dbReference type="PANTHER" id="PTHR46300">
    <property type="entry name" value="P450, PUTATIVE (EUROFUNG)-RELATED-RELATED"/>
    <property type="match status" value="1"/>
</dbReference>
<name>A0A0C3DSK3_9AGAM</name>
<dbReference type="GO" id="GO:0005506">
    <property type="term" value="F:iron ion binding"/>
    <property type="evidence" value="ECO:0007669"/>
    <property type="project" value="InterPro"/>
</dbReference>
<accession>A0A0C3DSK3</accession>
<proteinExistence type="inferred from homology"/>
<dbReference type="InParanoid" id="A0A0C3DSK3"/>
<keyword evidence="6 10" id="KW-0560">Oxidoreductase</keyword>
<dbReference type="PROSITE" id="PS00086">
    <property type="entry name" value="CYTOCHROME_P450"/>
    <property type="match status" value="1"/>
</dbReference>